<dbReference type="NCBIfam" id="TIGR01824">
    <property type="entry name" value="PabB-clade2"/>
    <property type="match status" value="1"/>
</dbReference>
<dbReference type="InterPro" id="IPR019999">
    <property type="entry name" value="Anth_synth_I-like"/>
</dbReference>
<dbReference type="PANTHER" id="PTHR11236:SF41">
    <property type="entry name" value="AMINODEOXYCHORISMATE SYNTHASE COMPONENT 1"/>
    <property type="match status" value="1"/>
</dbReference>
<dbReference type="OrthoDB" id="9803598at2"/>
<evidence type="ECO:0000259" key="2">
    <source>
        <dbReference type="Pfam" id="PF04715"/>
    </source>
</evidence>
<dbReference type="InterPro" id="IPR005801">
    <property type="entry name" value="ADC_synthase"/>
</dbReference>
<dbReference type="PRINTS" id="PR00095">
    <property type="entry name" value="ANTSNTHASEI"/>
</dbReference>
<dbReference type="Proteomes" id="UP000076510">
    <property type="component" value="Unassembled WGS sequence"/>
</dbReference>
<dbReference type="GO" id="GO:0000162">
    <property type="term" value="P:L-tryptophan biosynthetic process"/>
    <property type="evidence" value="ECO:0007669"/>
    <property type="project" value="TreeGrafter"/>
</dbReference>
<dbReference type="InterPro" id="IPR015890">
    <property type="entry name" value="Chorismate_C"/>
</dbReference>
<evidence type="ECO:0000259" key="1">
    <source>
        <dbReference type="Pfam" id="PF00425"/>
    </source>
</evidence>
<dbReference type="AlphaFoldDB" id="A0A165LHZ0"/>
<dbReference type="EMBL" id="LQQY01000005">
    <property type="protein sequence ID" value="KZE52105.1"/>
    <property type="molecule type" value="Genomic_DNA"/>
</dbReference>
<evidence type="ECO:0000313" key="4">
    <source>
        <dbReference type="Proteomes" id="UP000076510"/>
    </source>
</evidence>
<dbReference type="InterPro" id="IPR006805">
    <property type="entry name" value="Anth_synth_I_N"/>
</dbReference>
<reference evidence="4" key="1">
    <citation type="submission" date="2016-01" db="EMBL/GenBank/DDBJ databases">
        <title>Whole genome sequencing of Bhargavaea cecembensis T14.</title>
        <authorList>
            <person name="Hong K.W."/>
        </authorList>
    </citation>
    <scope>NUCLEOTIDE SEQUENCE [LARGE SCALE GENOMIC DNA]</scope>
    <source>
        <strain evidence="4">M19</strain>
    </source>
</reference>
<sequence length="477" mass="53631">MKEEKHEGVWPLQHVYFLKHPSSKEQFFTSYERISRHESHHVLLESGRGGRYSIAGIRPEAILTGVPDGLEVDREGSVEVLEGDPLVQLEGWLAQRKAPRHEELPDFQGGVIGLITYDYARQIERIPNVAHDDQSLPDLYFYYFNEWVVFDHETDCLWIMMLSSLGDEGAESRLKERLAEWCEPAGGIAAGEDVYEPGEIQVSMDEEAFSDAVRKIQAYIAQGDVFQVNLSVRQSQELKVDPFLVYKELRLLNPSPYMSYLHSPDMQVVSGSPELLVKKQGLEVSTRPIAGTRSRGADDEEDARLASELIHNEKERAEHVMLVDLERNDLGRVCEYGTVEVNEFMVIEKYSHVMHIVSNVRGRIHPTKTGADLIRSVFPGGTITGAPKVRTMEIIEELEPVRRGIYTGSVGWIGVNGDMELNIVIRTMLVKDGVGHIQAGAGVVIDSNPAHEYKESLKKARAMWVAKDRAEGRGVKA</sequence>
<comment type="caution">
    <text evidence="3">The sequence shown here is derived from an EMBL/GenBank/DDBJ whole genome shotgun (WGS) entry which is preliminary data.</text>
</comment>
<dbReference type="Pfam" id="PF00425">
    <property type="entry name" value="Chorismate_bind"/>
    <property type="match status" value="1"/>
</dbReference>
<feature type="domain" description="Chorismate-utilising enzyme C-terminal" evidence="1">
    <location>
        <begin position="206"/>
        <end position="459"/>
    </location>
</feature>
<accession>A0A165LHZ0</accession>
<dbReference type="Pfam" id="PF04715">
    <property type="entry name" value="Anth_synt_I_N"/>
    <property type="match status" value="1"/>
</dbReference>
<proteinExistence type="predicted"/>
<feature type="domain" description="Anthranilate synthase component I N-terminal" evidence="2">
    <location>
        <begin position="28"/>
        <end position="158"/>
    </location>
</feature>
<dbReference type="RefSeq" id="WP_063190658.1">
    <property type="nucleotide sequence ID" value="NZ_JBLGCT010000002.1"/>
</dbReference>
<dbReference type="Gene3D" id="3.60.120.10">
    <property type="entry name" value="Anthranilate synthase"/>
    <property type="match status" value="1"/>
</dbReference>
<name>A0A165LHZ0_9BACI</name>
<dbReference type="PANTHER" id="PTHR11236">
    <property type="entry name" value="AMINOBENZOATE/ANTHRANILATE SYNTHASE"/>
    <property type="match status" value="1"/>
</dbReference>
<protein>
    <submittedName>
        <fullName evidence="3">Aminobenzoate synthetase</fullName>
    </submittedName>
</protein>
<evidence type="ECO:0000313" key="3">
    <source>
        <dbReference type="EMBL" id="KZE52105.1"/>
    </source>
</evidence>
<dbReference type="SUPFAM" id="SSF56322">
    <property type="entry name" value="ADC synthase"/>
    <property type="match status" value="1"/>
</dbReference>
<organism evidence="3 4">
    <name type="scientific">Rossellomorea marisflavi</name>
    <dbReference type="NCBI Taxonomy" id="189381"/>
    <lineage>
        <taxon>Bacteria</taxon>
        <taxon>Bacillati</taxon>
        <taxon>Bacillota</taxon>
        <taxon>Bacilli</taxon>
        <taxon>Bacillales</taxon>
        <taxon>Bacillaceae</taxon>
        <taxon>Rossellomorea</taxon>
    </lineage>
</organism>
<gene>
    <name evidence="3" type="ORF">AV649_13225</name>
</gene>
<dbReference type="InterPro" id="IPR010118">
    <property type="entry name" value="Para-NH2Bz/anthranilate_synth"/>
</dbReference>